<name>A0ABQ5UNB1_9HYPH</name>
<organism evidence="1 2">
    <name type="scientific">Maritalea porphyrae</name>
    <dbReference type="NCBI Taxonomy" id="880732"/>
    <lineage>
        <taxon>Bacteria</taxon>
        <taxon>Pseudomonadati</taxon>
        <taxon>Pseudomonadota</taxon>
        <taxon>Alphaproteobacteria</taxon>
        <taxon>Hyphomicrobiales</taxon>
        <taxon>Devosiaceae</taxon>
        <taxon>Maritalea</taxon>
    </lineage>
</organism>
<evidence type="ECO:0000313" key="1">
    <source>
        <dbReference type="EMBL" id="GLQ16714.1"/>
    </source>
</evidence>
<dbReference type="Proteomes" id="UP001161405">
    <property type="component" value="Unassembled WGS sequence"/>
</dbReference>
<dbReference type="EMBL" id="BSNI01000002">
    <property type="protein sequence ID" value="GLQ16714.1"/>
    <property type="molecule type" value="Genomic_DNA"/>
</dbReference>
<proteinExistence type="predicted"/>
<reference evidence="1" key="1">
    <citation type="journal article" date="2014" name="Int. J. Syst. Evol. Microbiol.">
        <title>Complete genome of a new Firmicutes species belonging to the dominant human colonic microbiota ('Ruminococcus bicirculans') reveals two chromosomes and a selective capacity to utilize plant glucans.</title>
        <authorList>
            <consortium name="NISC Comparative Sequencing Program"/>
            <person name="Wegmann U."/>
            <person name="Louis P."/>
            <person name="Goesmann A."/>
            <person name="Henrissat B."/>
            <person name="Duncan S.H."/>
            <person name="Flint H.J."/>
        </authorList>
    </citation>
    <scope>NUCLEOTIDE SEQUENCE</scope>
    <source>
        <strain evidence="1">NBRC 107169</strain>
    </source>
</reference>
<keyword evidence="2" id="KW-1185">Reference proteome</keyword>
<gene>
    <name evidence="1" type="ORF">GCM10007879_09630</name>
</gene>
<evidence type="ECO:0000313" key="2">
    <source>
        <dbReference type="Proteomes" id="UP001161405"/>
    </source>
</evidence>
<accession>A0ABQ5UNB1</accession>
<reference evidence="1" key="2">
    <citation type="submission" date="2023-01" db="EMBL/GenBank/DDBJ databases">
        <title>Draft genome sequence of Maritalea porphyrae strain NBRC 107169.</title>
        <authorList>
            <person name="Sun Q."/>
            <person name="Mori K."/>
        </authorList>
    </citation>
    <scope>NUCLEOTIDE SEQUENCE</scope>
    <source>
        <strain evidence="1">NBRC 107169</strain>
    </source>
</reference>
<comment type="caution">
    <text evidence="1">The sequence shown here is derived from an EMBL/GenBank/DDBJ whole genome shotgun (WGS) entry which is preliminary data.</text>
</comment>
<protein>
    <submittedName>
        <fullName evidence="1">Uncharacterized protein</fullName>
    </submittedName>
</protein>
<sequence length="73" mass="8444">MHGQRFSLERPKRICHYFHKCTDTHLPEATPVGRVTLGDCFMQLTFWTTSKRGLTPVLVDHTELNTTIMASPW</sequence>